<gene>
    <name evidence="1" type="ORF">DS2_09292</name>
</gene>
<dbReference type="RefSeq" id="WP_035014473.1">
    <property type="nucleotide sequence ID" value="NZ_ARZY01000015.1"/>
</dbReference>
<sequence>MLKRMTLAAVSMVLASCASTSNDDAYVEKTFLKIQLDAGEQTILDTEVLCEGVQQLRFGDEVSEQAYIYKNFLAKYVSGSLDVQNTAIDGCTANVSLTAQLYADVSSRQQVNGALVFNGDYLQSISQSAVAVSLEQGKWQDFIADAFILSIEAETRKIPY</sequence>
<name>W7QBF4_9ALTE</name>
<reference evidence="1 2" key="1">
    <citation type="journal article" date="2014" name="Genome Announc.">
        <title>Draft Genome Sequence of the Agar-Degrading Bacterium Catenovulum sp. Strain DS-2, Isolated from Intestines of Haliotis diversicolor.</title>
        <authorList>
            <person name="Shan D."/>
            <person name="Li X."/>
            <person name="Gu Z."/>
            <person name="Wei G."/>
            <person name="Gao Z."/>
            <person name="Shao Z."/>
        </authorList>
    </citation>
    <scope>NUCLEOTIDE SEQUENCE [LARGE SCALE GENOMIC DNA]</scope>
    <source>
        <strain evidence="1 2">DS-2</strain>
    </source>
</reference>
<dbReference type="AlphaFoldDB" id="W7QBF4"/>
<dbReference type="EMBL" id="ARZY01000015">
    <property type="protein sequence ID" value="EWH10129.1"/>
    <property type="molecule type" value="Genomic_DNA"/>
</dbReference>
<keyword evidence="2" id="KW-1185">Reference proteome</keyword>
<protein>
    <recommendedName>
        <fullName evidence="3">Lipoprotein</fullName>
    </recommendedName>
</protein>
<proteinExistence type="predicted"/>
<evidence type="ECO:0000313" key="2">
    <source>
        <dbReference type="Proteomes" id="UP000019276"/>
    </source>
</evidence>
<organism evidence="1 2">
    <name type="scientific">Catenovulum agarivorans DS-2</name>
    <dbReference type="NCBI Taxonomy" id="1328313"/>
    <lineage>
        <taxon>Bacteria</taxon>
        <taxon>Pseudomonadati</taxon>
        <taxon>Pseudomonadota</taxon>
        <taxon>Gammaproteobacteria</taxon>
        <taxon>Alteromonadales</taxon>
        <taxon>Alteromonadaceae</taxon>
        <taxon>Catenovulum</taxon>
    </lineage>
</organism>
<evidence type="ECO:0008006" key="3">
    <source>
        <dbReference type="Google" id="ProtNLM"/>
    </source>
</evidence>
<comment type="caution">
    <text evidence="1">The sequence shown here is derived from an EMBL/GenBank/DDBJ whole genome shotgun (WGS) entry which is preliminary data.</text>
</comment>
<accession>W7QBF4</accession>
<dbReference type="Proteomes" id="UP000019276">
    <property type="component" value="Unassembled WGS sequence"/>
</dbReference>
<evidence type="ECO:0000313" key="1">
    <source>
        <dbReference type="EMBL" id="EWH10129.1"/>
    </source>
</evidence>
<dbReference type="OrthoDB" id="9833014at2"/>
<dbReference type="STRING" id="1328313.DS2_09292"/>
<dbReference type="PROSITE" id="PS51257">
    <property type="entry name" value="PROKAR_LIPOPROTEIN"/>
    <property type="match status" value="1"/>
</dbReference>